<protein>
    <recommendedName>
        <fullName evidence="2">RING-type E3 ubiquitin transferase</fullName>
        <ecNumber evidence="2">2.3.2.27</ecNumber>
    </recommendedName>
</protein>
<feature type="region of interest" description="Disordered" evidence="9">
    <location>
        <begin position="47"/>
        <end position="77"/>
    </location>
</feature>
<dbReference type="OrthoDB" id="1411524at2759"/>
<proteinExistence type="predicted"/>
<dbReference type="SUPFAM" id="SSF57850">
    <property type="entry name" value="RING/U-box"/>
    <property type="match status" value="1"/>
</dbReference>
<keyword evidence="3" id="KW-0808">Transferase</keyword>
<sequence length="153" mass="17448">MAHQGRPGTSASPPTNPPRRVRTMQTISANPVRDLWAARNRLTEELLARDLQNESQESTDNSESSDEEMGGLTEQEILRHIQQKTYQSCPNETSTHNQTCTICQEDYVEGEKIGRLDCMDIFHLDCIKQWLELRNVCPICKETALEIDEDEDA</sequence>
<dbReference type="InterPro" id="IPR013083">
    <property type="entry name" value="Znf_RING/FYVE/PHD"/>
</dbReference>
<reference evidence="11 13" key="2">
    <citation type="journal article" date="2014" name="BMC Genomics">
        <title>An improved genome release (version Mt4.0) for the model legume Medicago truncatula.</title>
        <authorList>
            <person name="Tang H."/>
            <person name="Krishnakumar V."/>
            <person name="Bidwell S."/>
            <person name="Rosen B."/>
            <person name="Chan A."/>
            <person name="Zhou S."/>
            <person name="Gentzbittel L."/>
            <person name="Childs K.L."/>
            <person name="Yandell M."/>
            <person name="Gundlach H."/>
            <person name="Mayer K.F."/>
            <person name="Schwartz D.C."/>
            <person name="Town C.D."/>
        </authorList>
    </citation>
    <scope>GENOME REANNOTATION</scope>
    <source>
        <strain evidence="12 13">cv. Jemalong A17</strain>
    </source>
</reference>
<dbReference type="KEGG" id="mtr:11409365"/>
<accession>G7K5C2</accession>
<name>G7K5C2_MEDTR</name>
<dbReference type="PANTHER" id="PTHR22937">
    <property type="entry name" value="E3 UBIQUITIN-PROTEIN LIGASE RNF165"/>
    <property type="match status" value="1"/>
</dbReference>
<evidence type="ECO:0000313" key="11">
    <source>
        <dbReference type="EMBL" id="AES94659.1"/>
    </source>
</evidence>
<evidence type="ECO:0000256" key="4">
    <source>
        <dbReference type="ARBA" id="ARBA00022723"/>
    </source>
</evidence>
<dbReference type="PROSITE" id="PS50089">
    <property type="entry name" value="ZF_RING_2"/>
    <property type="match status" value="1"/>
</dbReference>
<evidence type="ECO:0000313" key="12">
    <source>
        <dbReference type="EnsemblPlants" id="AES94659"/>
    </source>
</evidence>
<feature type="region of interest" description="Disordered" evidence="9">
    <location>
        <begin position="1"/>
        <end position="28"/>
    </location>
</feature>
<reference evidence="11 13" key="1">
    <citation type="journal article" date="2011" name="Nature">
        <title>The Medicago genome provides insight into the evolution of rhizobial symbioses.</title>
        <authorList>
            <person name="Young N.D."/>
            <person name="Debelle F."/>
            <person name="Oldroyd G.E."/>
            <person name="Geurts R."/>
            <person name="Cannon S.B."/>
            <person name="Udvardi M.K."/>
            <person name="Benedito V.A."/>
            <person name="Mayer K.F."/>
            <person name="Gouzy J."/>
            <person name="Schoof H."/>
            <person name="Van de Peer Y."/>
            <person name="Proost S."/>
            <person name="Cook D.R."/>
            <person name="Meyers B.C."/>
            <person name="Spannagl M."/>
            <person name="Cheung F."/>
            <person name="De Mita S."/>
            <person name="Krishnakumar V."/>
            <person name="Gundlach H."/>
            <person name="Zhou S."/>
            <person name="Mudge J."/>
            <person name="Bharti A.K."/>
            <person name="Murray J.D."/>
            <person name="Naoumkina M.A."/>
            <person name="Rosen B."/>
            <person name="Silverstein K.A."/>
            <person name="Tang H."/>
            <person name="Rombauts S."/>
            <person name="Zhao P.X."/>
            <person name="Zhou P."/>
            <person name="Barbe V."/>
            <person name="Bardou P."/>
            <person name="Bechner M."/>
            <person name="Bellec A."/>
            <person name="Berger A."/>
            <person name="Berges H."/>
            <person name="Bidwell S."/>
            <person name="Bisseling T."/>
            <person name="Choisne N."/>
            <person name="Couloux A."/>
            <person name="Denny R."/>
            <person name="Deshpande S."/>
            <person name="Dai X."/>
            <person name="Doyle J.J."/>
            <person name="Dudez A.M."/>
            <person name="Farmer A.D."/>
            <person name="Fouteau S."/>
            <person name="Franken C."/>
            <person name="Gibelin C."/>
            <person name="Gish J."/>
            <person name="Goldstein S."/>
            <person name="Gonzalez A.J."/>
            <person name="Green P.J."/>
            <person name="Hallab A."/>
            <person name="Hartog M."/>
            <person name="Hua A."/>
            <person name="Humphray S.J."/>
            <person name="Jeong D.H."/>
            <person name="Jing Y."/>
            <person name="Jocker A."/>
            <person name="Kenton S.M."/>
            <person name="Kim D.J."/>
            <person name="Klee K."/>
            <person name="Lai H."/>
            <person name="Lang C."/>
            <person name="Lin S."/>
            <person name="Macmil S.L."/>
            <person name="Magdelenat G."/>
            <person name="Matthews L."/>
            <person name="McCorrison J."/>
            <person name="Monaghan E.L."/>
            <person name="Mun J.H."/>
            <person name="Najar F.Z."/>
            <person name="Nicholson C."/>
            <person name="Noirot C."/>
            <person name="O'Bleness M."/>
            <person name="Paule C.R."/>
            <person name="Poulain J."/>
            <person name="Prion F."/>
            <person name="Qin B."/>
            <person name="Qu C."/>
            <person name="Retzel E.F."/>
            <person name="Riddle C."/>
            <person name="Sallet E."/>
            <person name="Samain S."/>
            <person name="Samson N."/>
            <person name="Sanders I."/>
            <person name="Saurat O."/>
            <person name="Scarpelli C."/>
            <person name="Schiex T."/>
            <person name="Segurens B."/>
            <person name="Severin A.J."/>
            <person name="Sherrier D.J."/>
            <person name="Shi R."/>
            <person name="Sims S."/>
            <person name="Singer S.R."/>
            <person name="Sinharoy S."/>
            <person name="Sterck L."/>
            <person name="Viollet A."/>
            <person name="Wang B.B."/>
            <person name="Wang K."/>
            <person name="Wang M."/>
            <person name="Wang X."/>
            <person name="Warfsmann J."/>
            <person name="Weissenbach J."/>
            <person name="White D.D."/>
            <person name="White J.D."/>
            <person name="Wiley G.B."/>
            <person name="Wincker P."/>
            <person name="Xing Y."/>
            <person name="Yang L."/>
            <person name="Yao Z."/>
            <person name="Ying F."/>
            <person name="Zhai J."/>
            <person name="Zhou L."/>
            <person name="Zuber A."/>
            <person name="Denarie J."/>
            <person name="Dixon R.A."/>
            <person name="May G.D."/>
            <person name="Schwartz D.C."/>
            <person name="Rogers J."/>
            <person name="Quetier F."/>
            <person name="Town C.D."/>
            <person name="Roe B.A."/>
        </authorList>
    </citation>
    <scope>NUCLEOTIDE SEQUENCE [LARGE SCALE GENOMIC DNA]</scope>
    <source>
        <strain evidence="11">A17</strain>
        <strain evidence="12 13">cv. Jemalong A17</strain>
    </source>
</reference>
<feature type="compositionally biased region" description="Low complexity" evidence="9">
    <location>
        <begin position="53"/>
        <end position="62"/>
    </location>
</feature>
<evidence type="ECO:0000256" key="2">
    <source>
        <dbReference type="ARBA" id="ARBA00012483"/>
    </source>
</evidence>
<dbReference type="Pfam" id="PF13639">
    <property type="entry name" value="zf-RING_2"/>
    <property type="match status" value="1"/>
</dbReference>
<evidence type="ECO:0000256" key="6">
    <source>
        <dbReference type="ARBA" id="ARBA00022786"/>
    </source>
</evidence>
<dbReference type="OMA" id="HQQNCKA"/>
<dbReference type="GO" id="GO:0061630">
    <property type="term" value="F:ubiquitin protein ligase activity"/>
    <property type="evidence" value="ECO:0000318"/>
    <property type="project" value="GO_Central"/>
</dbReference>
<organism evidence="11 13">
    <name type="scientific">Medicago truncatula</name>
    <name type="common">Barrel medic</name>
    <name type="synonym">Medicago tribuloides</name>
    <dbReference type="NCBI Taxonomy" id="3880"/>
    <lineage>
        <taxon>Eukaryota</taxon>
        <taxon>Viridiplantae</taxon>
        <taxon>Streptophyta</taxon>
        <taxon>Embryophyta</taxon>
        <taxon>Tracheophyta</taxon>
        <taxon>Spermatophyta</taxon>
        <taxon>Magnoliopsida</taxon>
        <taxon>eudicotyledons</taxon>
        <taxon>Gunneridae</taxon>
        <taxon>Pentapetalae</taxon>
        <taxon>rosids</taxon>
        <taxon>fabids</taxon>
        <taxon>Fabales</taxon>
        <taxon>Fabaceae</taxon>
        <taxon>Papilionoideae</taxon>
        <taxon>50 kb inversion clade</taxon>
        <taxon>NPAAA clade</taxon>
        <taxon>Hologalegina</taxon>
        <taxon>IRL clade</taxon>
        <taxon>Trifolieae</taxon>
        <taxon>Medicago</taxon>
    </lineage>
</organism>
<dbReference type="InterPro" id="IPR045191">
    <property type="entry name" value="MBR1/2-like"/>
</dbReference>
<dbReference type="eggNOG" id="KOG0800">
    <property type="taxonomic scope" value="Eukaryota"/>
</dbReference>
<reference evidence="12" key="3">
    <citation type="submission" date="2015-04" db="UniProtKB">
        <authorList>
            <consortium name="EnsemblPlants"/>
        </authorList>
    </citation>
    <scope>IDENTIFICATION</scope>
    <source>
        <strain evidence="12">cv. Jemalong A17</strain>
    </source>
</reference>
<dbReference type="GO" id="GO:0008270">
    <property type="term" value="F:zinc ion binding"/>
    <property type="evidence" value="ECO:0007669"/>
    <property type="project" value="UniProtKB-KW"/>
</dbReference>
<dbReference type="PaxDb" id="3880-AES94659"/>
<evidence type="ECO:0000313" key="13">
    <source>
        <dbReference type="Proteomes" id="UP000002051"/>
    </source>
</evidence>
<dbReference type="InterPro" id="IPR001841">
    <property type="entry name" value="Znf_RING"/>
</dbReference>
<dbReference type="PANTHER" id="PTHR22937:SF163">
    <property type="entry name" value="RING-TYPE E3 UBIQUITIN TRANSFERASE"/>
    <property type="match status" value="1"/>
</dbReference>
<dbReference type="EMBL" id="CM001221">
    <property type="protein sequence ID" value="AES94659.1"/>
    <property type="molecule type" value="Genomic_DNA"/>
</dbReference>
<evidence type="ECO:0000256" key="9">
    <source>
        <dbReference type="SAM" id="MobiDB-lite"/>
    </source>
</evidence>
<keyword evidence="5 8" id="KW-0863">Zinc-finger</keyword>
<comment type="catalytic activity">
    <reaction evidence="1">
        <text>S-ubiquitinyl-[E2 ubiquitin-conjugating enzyme]-L-cysteine + [acceptor protein]-L-lysine = [E2 ubiquitin-conjugating enzyme]-L-cysteine + N(6)-ubiquitinyl-[acceptor protein]-L-lysine.</text>
        <dbReference type="EC" id="2.3.2.27"/>
    </reaction>
</comment>
<dbReference type="EC" id="2.3.2.27" evidence="2"/>
<evidence type="ECO:0000259" key="10">
    <source>
        <dbReference type="PROSITE" id="PS50089"/>
    </source>
</evidence>
<dbReference type="HOGENOM" id="CLU_1715970_0_0_1"/>
<evidence type="ECO:0000256" key="8">
    <source>
        <dbReference type="PROSITE-ProRule" id="PRU00175"/>
    </source>
</evidence>
<dbReference type="Proteomes" id="UP000002051">
    <property type="component" value="Chromosome 5"/>
</dbReference>
<dbReference type="AlphaFoldDB" id="G7K5C2"/>
<evidence type="ECO:0000256" key="3">
    <source>
        <dbReference type="ARBA" id="ARBA00022679"/>
    </source>
</evidence>
<dbReference type="Gene3D" id="3.30.40.10">
    <property type="entry name" value="Zinc/RING finger domain, C3HC4 (zinc finger)"/>
    <property type="match status" value="1"/>
</dbReference>
<keyword evidence="4" id="KW-0479">Metal-binding</keyword>
<evidence type="ECO:0000256" key="7">
    <source>
        <dbReference type="ARBA" id="ARBA00022833"/>
    </source>
</evidence>
<evidence type="ECO:0000256" key="1">
    <source>
        <dbReference type="ARBA" id="ARBA00000900"/>
    </source>
</evidence>
<gene>
    <name evidence="12" type="primary">11409365</name>
    <name evidence="11" type="ordered locus">MTR_5g016920</name>
</gene>
<keyword evidence="7" id="KW-0862">Zinc</keyword>
<feature type="domain" description="RING-type" evidence="10">
    <location>
        <begin position="100"/>
        <end position="141"/>
    </location>
</feature>
<keyword evidence="6" id="KW-0833">Ubl conjugation pathway</keyword>
<keyword evidence="13" id="KW-1185">Reference proteome</keyword>
<evidence type="ECO:0000256" key="5">
    <source>
        <dbReference type="ARBA" id="ARBA00022771"/>
    </source>
</evidence>
<dbReference type="EnsemblPlants" id="AES94659">
    <property type="protein sequence ID" value="AES94659"/>
    <property type="gene ID" value="MTR_5g016920"/>
</dbReference>